<accession>U4UNY3</accession>
<evidence type="ECO:0000313" key="1">
    <source>
        <dbReference type="EMBL" id="ERL94203.1"/>
    </source>
</evidence>
<organism evidence="1 2">
    <name type="scientific">Dendroctonus ponderosae</name>
    <name type="common">Mountain pine beetle</name>
    <dbReference type="NCBI Taxonomy" id="77166"/>
    <lineage>
        <taxon>Eukaryota</taxon>
        <taxon>Metazoa</taxon>
        <taxon>Ecdysozoa</taxon>
        <taxon>Arthropoda</taxon>
        <taxon>Hexapoda</taxon>
        <taxon>Insecta</taxon>
        <taxon>Pterygota</taxon>
        <taxon>Neoptera</taxon>
        <taxon>Endopterygota</taxon>
        <taxon>Coleoptera</taxon>
        <taxon>Polyphaga</taxon>
        <taxon>Cucujiformia</taxon>
        <taxon>Curculionidae</taxon>
        <taxon>Scolytinae</taxon>
        <taxon>Dendroctonus</taxon>
    </lineage>
</organism>
<proteinExistence type="predicted"/>
<gene>
    <name evidence="1" type="ORF">D910_11484</name>
</gene>
<dbReference type="EMBL" id="KB632383">
    <property type="protein sequence ID" value="ERL94203.1"/>
    <property type="molecule type" value="Genomic_DNA"/>
</dbReference>
<sequence>MFLFCLASSSDRATQPCPYMGKFDVTNVVRSDEANFPKEARLESDSAYFDRRMRSRRYTKPRVEDWDFRRVKRLDQSSNCDSKSFSSLVIGCNKMDTMEFNTECTTPDLITGKCMETNSSIRARPISIRWLIIFALLVLIIRRSTYAPWIFR</sequence>
<protein>
    <submittedName>
        <fullName evidence="1">Uncharacterized protein</fullName>
    </submittedName>
</protein>
<evidence type="ECO:0000313" key="2">
    <source>
        <dbReference type="Proteomes" id="UP000030742"/>
    </source>
</evidence>
<name>U4UNY3_DENPD</name>
<dbReference type="Proteomes" id="UP000030742">
    <property type="component" value="Unassembled WGS sequence"/>
</dbReference>
<reference evidence="1 2" key="1">
    <citation type="journal article" date="2013" name="Genome Biol.">
        <title>Draft genome of the mountain pine beetle, Dendroctonus ponderosae Hopkins, a major forest pest.</title>
        <authorList>
            <person name="Keeling C.I."/>
            <person name="Yuen M.M."/>
            <person name="Liao N.Y."/>
            <person name="Docking T.R."/>
            <person name="Chan S.K."/>
            <person name="Taylor G.A."/>
            <person name="Palmquist D.L."/>
            <person name="Jackman S.D."/>
            <person name="Nguyen A."/>
            <person name="Li M."/>
            <person name="Henderson H."/>
            <person name="Janes J.K."/>
            <person name="Zhao Y."/>
            <person name="Pandoh P."/>
            <person name="Moore R."/>
            <person name="Sperling F.A."/>
            <person name="Huber D.P."/>
            <person name="Birol I."/>
            <person name="Jones S.J."/>
            <person name="Bohlmann J."/>
        </authorList>
    </citation>
    <scope>NUCLEOTIDE SEQUENCE</scope>
</reference>
<dbReference type="OrthoDB" id="9979716at2759"/>
<dbReference type="AlphaFoldDB" id="U4UNY3"/>